<keyword evidence="4" id="KW-0802">TPR repeat</keyword>
<evidence type="ECO:0000313" key="8">
    <source>
        <dbReference type="EMBL" id="MBL0683032.1"/>
    </source>
</evidence>
<proteinExistence type="inferred from homology"/>
<evidence type="ECO:0000256" key="7">
    <source>
        <dbReference type="SAM" id="Phobius"/>
    </source>
</evidence>
<dbReference type="PANTHER" id="PTHR46630">
    <property type="entry name" value="TETRATRICOPEPTIDE REPEAT PROTEIN 29"/>
    <property type="match status" value="1"/>
</dbReference>
<keyword evidence="9" id="KW-1185">Reference proteome</keyword>
<dbReference type="InterPro" id="IPR011990">
    <property type="entry name" value="TPR-like_helical_dom_sf"/>
</dbReference>
<reference evidence="8" key="1">
    <citation type="submission" date="2021-01" db="EMBL/GenBank/DDBJ databases">
        <authorList>
            <person name="Zhong Y.L."/>
        </authorList>
    </citation>
    <scope>NUCLEOTIDE SEQUENCE</scope>
    <source>
        <strain evidence="8">KCTC 23302</strain>
    </source>
</reference>
<dbReference type="Gene3D" id="1.25.40.10">
    <property type="entry name" value="Tetratricopeptide repeat domain"/>
    <property type="match status" value="2"/>
</dbReference>
<comment type="similarity">
    <text evidence="5">Belongs to the Rap family.</text>
</comment>
<accession>A0A936ZRL5</accession>
<evidence type="ECO:0008006" key="10">
    <source>
        <dbReference type="Google" id="ProtNLM"/>
    </source>
</evidence>
<gene>
    <name evidence="8" type="ORF">JJQ60_05870</name>
</gene>
<evidence type="ECO:0000256" key="3">
    <source>
        <dbReference type="ARBA" id="ARBA00022737"/>
    </source>
</evidence>
<comment type="caution">
    <text evidence="8">The sequence shown here is derived from an EMBL/GenBank/DDBJ whole genome shotgun (WGS) entry which is preliminary data.</text>
</comment>
<keyword evidence="2" id="KW-0963">Cytoplasm</keyword>
<keyword evidence="6" id="KW-0175">Coiled coil</keyword>
<name>A0A936ZRL5_9FLAO</name>
<dbReference type="SMART" id="SM00028">
    <property type="entry name" value="TPR"/>
    <property type="match status" value="4"/>
</dbReference>
<evidence type="ECO:0000256" key="6">
    <source>
        <dbReference type="SAM" id="Coils"/>
    </source>
</evidence>
<dbReference type="GO" id="GO:0005737">
    <property type="term" value="C:cytoplasm"/>
    <property type="evidence" value="ECO:0007669"/>
    <property type="project" value="UniProtKB-SubCell"/>
</dbReference>
<evidence type="ECO:0000256" key="4">
    <source>
        <dbReference type="ARBA" id="ARBA00022803"/>
    </source>
</evidence>
<keyword evidence="7" id="KW-0812">Transmembrane</keyword>
<evidence type="ECO:0000256" key="5">
    <source>
        <dbReference type="ARBA" id="ARBA00038253"/>
    </source>
</evidence>
<dbReference type="GO" id="GO:0006355">
    <property type="term" value="P:regulation of DNA-templated transcription"/>
    <property type="evidence" value="ECO:0007669"/>
    <property type="project" value="InterPro"/>
</dbReference>
<feature type="coiled-coil region" evidence="6">
    <location>
        <begin position="404"/>
        <end position="431"/>
    </location>
</feature>
<dbReference type="InterPro" id="IPR051476">
    <property type="entry name" value="Bac_ResReg_Asp_Phosphatase"/>
</dbReference>
<evidence type="ECO:0000313" key="9">
    <source>
        <dbReference type="Proteomes" id="UP000651057"/>
    </source>
</evidence>
<dbReference type="InterPro" id="IPR019734">
    <property type="entry name" value="TPR_rpt"/>
</dbReference>
<dbReference type="InterPro" id="IPR036388">
    <property type="entry name" value="WH-like_DNA-bd_sf"/>
</dbReference>
<dbReference type="RefSeq" id="WP_201917648.1">
    <property type="nucleotide sequence ID" value="NZ_BAABAX010000023.1"/>
</dbReference>
<dbReference type="SUPFAM" id="SSF48452">
    <property type="entry name" value="TPR-like"/>
    <property type="match status" value="2"/>
</dbReference>
<evidence type="ECO:0000256" key="1">
    <source>
        <dbReference type="ARBA" id="ARBA00004496"/>
    </source>
</evidence>
<feature type="transmembrane region" description="Helical" evidence="7">
    <location>
        <begin position="384"/>
        <end position="404"/>
    </location>
</feature>
<evidence type="ECO:0000256" key="2">
    <source>
        <dbReference type="ARBA" id="ARBA00022490"/>
    </source>
</evidence>
<sequence length="573" mass="66684">MKLPLFIFAFFFFASMYGQKNLLQKKQDSIYIDILLSRVSGLDSIDSLKNDMYEALKMAKKHQFIYQQGQLHKMLGILYASDYKKIDSSNYHFNTSLHFLRQSGDSLASFDHANNISVNYVHLRDMPTALEYAIKALKFSKKLNLNEDLKKDRKGAAHLLLGSIYAEMKLKDSAIFNLKKSRSYFKDISSPQEFVASSNLGELFLKSHDYENSKIYVQEALDGYKTHDLIDGIVYGLNLFGDLQFAMRNYPEAIAYYNAALKKSDHTNMSQYRLLAYRGLIKVFLTQKKNDSTDLYLKKSFALLDTIEAPKEKVEILKLKANFLEGNGRSEEALSYLKWSIQLEDSITKKENLPKVATILVEHEKKDGLQELKNIKQISSKKNYWIFTVIVLLIALSLLTYFLLKKYRNKLNVSNKRKKRLETTLQLEKENNEYIRRKLVSAYANLALKTDLLSQVNQLLNQIKNQPKRNHNKEILDTQNQIKFQNHINNLWREFFAHFEEVHPNFLDQLKSKYGITQNDLKICAFLRMNLTNKDICQLMNVNPNTIRVNIHRIKKKLDVPTEISVAEFLSPK</sequence>
<dbReference type="PANTHER" id="PTHR46630:SF1">
    <property type="entry name" value="TETRATRICOPEPTIDE REPEAT PROTEIN 29"/>
    <property type="match status" value="1"/>
</dbReference>
<keyword evidence="7" id="KW-1133">Transmembrane helix</keyword>
<dbReference type="InterPro" id="IPR016032">
    <property type="entry name" value="Sig_transdc_resp-reg_C-effctor"/>
</dbReference>
<keyword evidence="3" id="KW-0677">Repeat</keyword>
<dbReference type="EMBL" id="JAERQJ010000002">
    <property type="protein sequence ID" value="MBL0683032.1"/>
    <property type="molecule type" value="Genomic_DNA"/>
</dbReference>
<protein>
    <recommendedName>
        <fullName evidence="10">HTH luxR-type domain-containing protein</fullName>
    </recommendedName>
</protein>
<dbReference type="AlphaFoldDB" id="A0A936ZRL5"/>
<organism evidence="8 9">
    <name type="scientific">Aquimarina mytili</name>
    <dbReference type="NCBI Taxonomy" id="874423"/>
    <lineage>
        <taxon>Bacteria</taxon>
        <taxon>Pseudomonadati</taxon>
        <taxon>Bacteroidota</taxon>
        <taxon>Flavobacteriia</taxon>
        <taxon>Flavobacteriales</taxon>
        <taxon>Flavobacteriaceae</taxon>
        <taxon>Aquimarina</taxon>
    </lineage>
</organism>
<dbReference type="Proteomes" id="UP000651057">
    <property type="component" value="Unassembled WGS sequence"/>
</dbReference>
<comment type="subcellular location">
    <subcellularLocation>
        <location evidence="1">Cytoplasm</location>
    </subcellularLocation>
</comment>
<dbReference type="SUPFAM" id="SSF46894">
    <property type="entry name" value="C-terminal effector domain of the bipartite response regulators"/>
    <property type="match status" value="1"/>
</dbReference>
<dbReference type="GO" id="GO:0003677">
    <property type="term" value="F:DNA binding"/>
    <property type="evidence" value="ECO:0007669"/>
    <property type="project" value="InterPro"/>
</dbReference>
<dbReference type="Gene3D" id="1.10.10.10">
    <property type="entry name" value="Winged helix-like DNA-binding domain superfamily/Winged helix DNA-binding domain"/>
    <property type="match status" value="1"/>
</dbReference>
<keyword evidence="7" id="KW-0472">Membrane</keyword>